<dbReference type="SMART" id="SM01260">
    <property type="entry name" value="LANC_like"/>
    <property type="match status" value="1"/>
</dbReference>
<feature type="binding site" evidence="1">
    <location>
        <position position="422"/>
    </location>
    <ligand>
        <name>Zn(2+)</name>
        <dbReference type="ChEBI" id="CHEBI:29105"/>
    </ligand>
</feature>
<dbReference type="GO" id="GO:0046872">
    <property type="term" value="F:metal ion binding"/>
    <property type="evidence" value="ECO:0007669"/>
    <property type="project" value="UniProtKB-KW"/>
</dbReference>
<dbReference type="Pfam" id="PF05147">
    <property type="entry name" value="LANC_like"/>
    <property type="match status" value="1"/>
</dbReference>
<dbReference type="Gene3D" id="1.50.10.20">
    <property type="match status" value="1"/>
</dbReference>
<dbReference type="SUPFAM" id="SSF158745">
    <property type="entry name" value="LanC-like"/>
    <property type="match status" value="1"/>
</dbReference>
<name>A0A367EN02_9ACTN</name>
<feature type="compositionally biased region" description="Basic and acidic residues" evidence="2">
    <location>
        <begin position="523"/>
        <end position="549"/>
    </location>
</feature>
<keyword evidence="1" id="KW-0479">Metal-binding</keyword>
<comment type="caution">
    <text evidence="3">The sequence shown here is derived from an EMBL/GenBank/DDBJ whole genome shotgun (WGS) entry which is preliminary data.</text>
</comment>
<dbReference type="EMBL" id="QOIN01000048">
    <property type="protein sequence ID" value="RCG19444.1"/>
    <property type="molecule type" value="Genomic_DNA"/>
</dbReference>
<protein>
    <recommendedName>
        <fullName evidence="5">Lanthionine synthetase C family protein</fullName>
    </recommendedName>
</protein>
<evidence type="ECO:0000313" key="3">
    <source>
        <dbReference type="EMBL" id="RCG19444.1"/>
    </source>
</evidence>
<keyword evidence="1" id="KW-0862">Zinc</keyword>
<feature type="binding site" evidence="1">
    <location>
        <position position="421"/>
    </location>
    <ligand>
        <name>Zn(2+)</name>
        <dbReference type="ChEBI" id="CHEBI:29105"/>
    </ligand>
</feature>
<reference evidence="3 4" key="1">
    <citation type="submission" date="2018-06" db="EMBL/GenBank/DDBJ databases">
        <title>Streptomyces reniochalinae sp. nov. and Streptomyces diacarnus sp. nov. from marine sponges.</title>
        <authorList>
            <person name="Li L."/>
        </authorList>
    </citation>
    <scope>NUCLEOTIDE SEQUENCE [LARGE SCALE GENOMIC DNA]</scope>
    <source>
        <strain evidence="3 4">LHW51701</strain>
    </source>
</reference>
<proteinExistence type="predicted"/>
<evidence type="ECO:0008006" key="5">
    <source>
        <dbReference type="Google" id="ProtNLM"/>
    </source>
</evidence>
<evidence type="ECO:0000256" key="2">
    <source>
        <dbReference type="SAM" id="MobiDB-lite"/>
    </source>
</evidence>
<sequence>MVMFLPARTVVCFPARTVVCFPARTVVCFPRVRSCASRTHGRALSRAERENGGTMESRSVGKVTDDEVLRLAREVADRLMESAGDAAGKADLADGAPGIALALRYAAEVFDDSRYFTAGRLLLRRTAEASAATPLQAPGLYLGTAGVVWAVTEYARMEPRYLPTLATMTDRLARQTLAITLHTAAGSVASHDYDVIGGAAGWLAALLKAADVLGGRATDTVGEAADRLVDYLVELTRDDGGPLRWFCAPSHFPSIPGPDGEPTPLPGYVKNFPDGVYNLGFAHGPPGILAALCRPELTEAAGSTTGRVAGTEDPAARPRRVRQGVRDLARTLEALRIDGLDYPGWANLLLPHPDSKRPDTGAAQVPARSAWCYGPPGVAASLLPASPVCGDPEPTDLAVATLLGLDRTPAEQQRVNSPTLCHGLAGLVTVYGRAAAQTGVPELWRMHERFLARMCSFAGEDHPYLFPDYDPWGQQEHNAGLLNGAAGVLLALLGAVSEAAAGWDELLFLTPRPPRGDVPGTDAPRKEAPRKEAPDKEAPRGEAPRRDARQGAGAETRPGRGTGET</sequence>
<dbReference type="InterPro" id="IPR033889">
    <property type="entry name" value="LanC"/>
</dbReference>
<dbReference type="CDD" id="cd04793">
    <property type="entry name" value="LanC"/>
    <property type="match status" value="1"/>
</dbReference>
<gene>
    <name evidence="3" type="ORF">DTL70_21925</name>
</gene>
<dbReference type="Proteomes" id="UP000252914">
    <property type="component" value="Unassembled WGS sequence"/>
</dbReference>
<dbReference type="PRINTS" id="PR01955">
    <property type="entry name" value="LANCFRANKIA"/>
</dbReference>
<feature type="region of interest" description="Disordered" evidence="2">
    <location>
        <begin position="509"/>
        <end position="565"/>
    </location>
</feature>
<dbReference type="InterPro" id="IPR007822">
    <property type="entry name" value="LANC-like"/>
</dbReference>
<dbReference type="GO" id="GO:0031179">
    <property type="term" value="P:peptide modification"/>
    <property type="evidence" value="ECO:0007669"/>
    <property type="project" value="InterPro"/>
</dbReference>
<dbReference type="AlphaFoldDB" id="A0A367EN02"/>
<feature type="region of interest" description="Disordered" evidence="2">
    <location>
        <begin position="40"/>
        <end position="59"/>
    </location>
</feature>
<organism evidence="3 4">
    <name type="scientific">Streptomyces diacarni</name>
    <dbReference type="NCBI Taxonomy" id="2800381"/>
    <lineage>
        <taxon>Bacteria</taxon>
        <taxon>Bacillati</taxon>
        <taxon>Actinomycetota</taxon>
        <taxon>Actinomycetes</taxon>
        <taxon>Kitasatosporales</taxon>
        <taxon>Streptomycetaceae</taxon>
        <taxon>Streptomyces</taxon>
    </lineage>
</organism>
<accession>A0A367EN02</accession>
<evidence type="ECO:0000313" key="4">
    <source>
        <dbReference type="Proteomes" id="UP000252914"/>
    </source>
</evidence>
<feature type="binding site" evidence="1">
    <location>
        <position position="372"/>
    </location>
    <ligand>
        <name>Zn(2+)</name>
        <dbReference type="ChEBI" id="CHEBI:29105"/>
    </ligand>
</feature>
<keyword evidence="4" id="KW-1185">Reference proteome</keyword>
<evidence type="ECO:0000256" key="1">
    <source>
        <dbReference type="PIRSR" id="PIRSR607822-1"/>
    </source>
</evidence>
<dbReference type="PRINTS" id="PR01950">
    <property type="entry name" value="LANCSUPER"/>
</dbReference>